<dbReference type="OrthoDB" id="9967556at2"/>
<organism evidence="1 2">
    <name type="scientific">Helicobacter bilis ATCC 43879</name>
    <dbReference type="NCBI Taxonomy" id="613026"/>
    <lineage>
        <taxon>Bacteria</taxon>
        <taxon>Pseudomonadati</taxon>
        <taxon>Campylobacterota</taxon>
        <taxon>Epsilonproteobacteria</taxon>
        <taxon>Campylobacterales</taxon>
        <taxon>Helicobacteraceae</taxon>
        <taxon>Helicobacter</taxon>
    </lineage>
</organism>
<evidence type="ECO:0000313" key="2">
    <source>
        <dbReference type="Proteomes" id="UP000005085"/>
    </source>
</evidence>
<reference evidence="1 2" key="1">
    <citation type="journal article" date="2014" name="Genome Announc.">
        <title>Draft genome sequences of six enterohepatic helicobacter species isolated from humans and one from rhesus macaques.</title>
        <authorList>
            <person name="Shen Z."/>
            <person name="Sheh A."/>
            <person name="Young S.K."/>
            <person name="Abouelliel A."/>
            <person name="Ward D.V."/>
            <person name="Earl A.M."/>
            <person name="Fox J.G."/>
        </authorList>
    </citation>
    <scope>NUCLEOTIDE SEQUENCE [LARGE SCALE GENOMIC DNA]</scope>
    <source>
        <strain evidence="1 2">ATCC 43879</strain>
    </source>
</reference>
<protein>
    <submittedName>
        <fullName evidence="1">Uncharacterized protein</fullName>
    </submittedName>
</protein>
<dbReference type="AlphaFoldDB" id="C3XGP3"/>
<comment type="caution">
    <text evidence="1">The sequence shown here is derived from an EMBL/GenBank/DDBJ whole genome shotgun (WGS) entry which is preliminary data.</text>
</comment>
<dbReference type="Proteomes" id="UP000005085">
    <property type="component" value="Unassembled WGS sequence"/>
</dbReference>
<gene>
    <name evidence="1" type="ORF">HRAG_01239</name>
</gene>
<dbReference type="EMBL" id="ACDN02000056">
    <property type="protein sequence ID" value="EEO24182.1"/>
    <property type="molecule type" value="Genomic_DNA"/>
</dbReference>
<sequence>MLNRESFDDIVKNLTKTKIIKKEPKTTYSFHWEHKSSVSLNCIKYLRMQLKERNTGKIVEMAIDNLYKEMQENGKEYIEMKILIEKIKIYIENSIPKDTHSYDKEEVINDLNLLTSKIDMLYKQNKVSNTTKKKSIKETEGYDNTPSLFPNLDETCLETK</sequence>
<evidence type="ECO:0000313" key="1">
    <source>
        <dbReference type="EMBL" id="EEO24182.1"/>
    </source>
</evidence>
<name>C3XGP3_9HELI</name>
<keyword evidence="2" id="KW-1185">Reference proteome</keyword>
<dbReference type="RefSeq" id="WP_005218705.1">
    <property type="nucleotide sequence ID" value="NZ_KI392040.1"/>
</dbReference>
<dbReference type="HOGENOM" id="CLU_139694_0_0_7"/>
<accession>C3XGP3</accession>
<proteinExistence type="predicted"/>